<evidence type="ECO:0000256" key="2">
    <source>
        <dbReference type="ARBA" id="ARBA00022679"/>
    </source>
</evidence>
<dbReference type="PANTHER" id="PTHR47806:SF1">
    <property type="entry name" value="RIBOSOMAL PROTEIN UL3 GLUTAMINE METHYLTRANSFERASE"/>
    <property type="match status" value="1"/>
</dbReference>
<sequence>MKIEDFIPQDCTALDLVRWGASRFNEAEIFFGHGTDNAVDDALVLVRHALHLPPDIPTELLRGRLTGEEKKAILELFSRRVAERIPAAYLTREAWFAGLRLYVDERVLVPRSPIAEWIEQGFAPWVEDTDGVERILDLGTGSGCLAIMAALVFPESYVDAVDISSDAIDVARQNIRDHGLEARIRVIESDLFAATVLEGPYDIILSNPPYVDAEEIAAMPPEYHHEPRIGLAAGGDGLACVTPIVRDAVRFLAPRGILVIEVGTSRLALEKAFPELPLVWLALESGGENVFLVTAEDLRNAFE</sequence>
<dbReference type="InterPro" id="IPR004556">
    <property type="entry name" value="HemK-like"/>
</dbReference>
<keyword evidence="2 4" id="KW-0808">Transferase</keyword>
<dbReference type="InterPro" id="IPR002052">
    <property type="entry name" value="DNA_methylase_N6_adenine_CS"/>
</dbReference>
<evidence type="ECO:0000256" key="4">
    <source>
        <dbReference type="HAMAP-Rule" id="MF_02125"/>
    </source>
</evidence>
<feature type="domain" description="Methyltransferase small" evidence="5">
    <location>
        <begin position="133"/>
        <end position="215"/>
    </location>
</feature>
<comment type="similarity">
    <text evidence="4">Belongs to the protein N5-glutamine methyltransferase family. PrmB subfamily.</text>
</comment>
<dbReference type="GO" id="GO:0005840">
    <property type="term" value="C:ribosome"/>
    <property type="evidence" value="ECO:0007669"/>
    <property type="project" value="UniProtKB-KW"/>
</dbReference>
<dbReference type="NCBIfam" id="TIGR00536">
    <property type="entry name" value="hemK_fam"/>
    <property type="match status" value="1"/>
</dbReference>
<dbReference type="InterPro" id="IPR029063">
    <property type="entry name" value="SAM-dependent_MTases_sf"/>
</dbReference>
<dbReference type="NCBIfam" id="TIGR03533">
    <property type="entry name" value="L3_gln_methyl"/>
    <property type="match status" value="1"/>
</dbReference>
<dbReference type="PANTHER" id="PTHR47806">
    <property type="entry name" value="50S RIBOSOMAL PROTEIN L3 GLUTAMINE METHYLTRANSFERASE"/>
    <property type="match status" value="1"/>
</dbReference>
<keyword evidence="6" id="KW-0689">Ribosomal protein</keyword>
<organism evidence="6">
    <name type="scientific">Candidatus Kentrum sp. FW</name>
    <dbReference type="NCBI Taxonomy" id="2126338"/>
    <lineage>
        <taxon>Bacteria</taxon>
        <taxon>Pseudomonadati</taxon>
        <taxon>Pseudomonadota</taxon>
        <taxon>Gammaproteobacteria</taxon>
        <taxon>Candidatus Kentrum</taxon>
    </lineage>
</organism>
<dbReference type="SUPFAM" id="SSF53335">
    <property type="entry name" value="S-adenosyl-L-methionine-dependent methyltransferases"/>
    <property type="match status" value="1"/>
</dbReference>
<reference evidence="6" key="1">
    <citation type="submission" date="2019-02" db="EMBL/GenBank/DDBJ databases">
        <authorList>
            <person name="Gruber-Vodicka R. H."/>
            <person name="Seah K. B. B."/>
        </authorList>
    </citation>
    <scope>NUCLEOTIDE SEQUENCE</scope>
    <source>
        <strain evidence="6">BECK_BZ15</strain>
    </source>
</reference>
<comment type="catalytic activity">
    <reaction evidence="4">
        <text>L-glutaminyl-[ribosomal protein uL3] + S-adenosyl-L-methionine = N(5)-methyl-L-glutaminyl-[ribosomal protein uL3] + S-adenosyl-L-homocysteine + H(+)</text>
        <dbReference type="Rhea" id="RHEA:45020"/>
        <dbReference type="Rhea" id="RHEA-COMP:11063"/>
        <dbReference type="Rhea" id="RHEA-COMP:11064"/>
        <dbReference type="ChEBI" id="CHEBI:15378"/>
        <dbReference type="ChEBI" id="CHEBI:30011"/>
        <dbReference type="ChEBI" id="CHEBI:57856"/>
        <dbReference type="ChEBI" id="CHEBI:59789"/>
        <dbReference type="ChEBI" id="CHEBI:61891"/>
        <dbReference type="EC" id="2.1.1.298"/>
    </reaction>
</comment>
<dbReference type="EC" id="2.1.1.298" evidence="4"/>
<dbReference type="Pfam" id="PF05175">
    <property type="entry name" value="MTS"/>
    <property type="match status" value="1"/>
</dbReference>
<evidence type="ECO:0000256" key="3">
    <source>
        <dbReference type="ARBA" id="ARBA00022691"/>
    </source>
</evidence>
<dbReference type="EMBL" id="CAADEW010000002">
    <property type="protein sequence ID" value="VFJ42771.1"/>
    <property type="molecule type" value="Genomic_DNA"/>
</dbReference>
<dbReference type="AlphaFoldDB" id="A0A450RUD0"/>
<dbReference type="PIRSF" id="PIRSF037167">
    <property type="entry name" value="Mtase_YfcB_prd"/>
    <property type="match status" value="1"/>
</dbReference>
<accession>A0A450RUD0</accession>
<dbReference type="GO" id="GO:0003676">
    <property type="term" value="F:nucleic acid binding"/>
    <property type="evidence" value="ECO:0007669"/>
    <property type="project" value="InterPro"/>
</dbReference>
<dbReference type="CDD" id="cd02440">
    <property type="entry name" value="AdoMet_MTases"/>
    <property type="match status" value="1"/>
</dbReference>
<keyword evidence="3 4" id="KW-0949">S-adenosyl-L-methionine</keyword>
<gene>
    <name evidence="4" type="primary">prmB</name>
    <name evidence="6" type="ORF">BECKFW1821A_GA0114235_100285</name>
</gene>
<name>A0A450RUD0_9GAMM</name>
<dbReference type="GO" id="GO:0036009">
    <property type="term" value="F:protein-glutamine N-methyltransferase activity"/>
    <property type="evidence" value="ECO:0007669"/>
    <property type="project" value="UniProtKB-UniRule"/>
</dbReference>
<proteinExistence type="inferred from homology"/>
<keyword evidence="6" id="KW-0687">Ribonucleoprotein</keyword>
<dbReference type="HAMAP" id="MF_02125">
    <property type="entry name" value="L3_methyltr_PrmB"/>
    <property type="match status" value="1"/>
</dbReference>
<dbReference type="InterPro" id="IPR017127">
    <property type="entry name" value="Ribosome_uL3_MTase"/>
</dbReference>
<evidence type="ECO:0000256" key="1">
    <source>
        <dbReference type="ARBA" id="ARBA00022603"/>
    </source>
</evidence>
<dbReference type="PROSITE" id="PS00092">
    <property type="entry name" value="N6_MTASE"/>
    <property type="match status" value="1"/>
</dbReference>
<dbReference type="Gene3D" id="3.40.50.150">
    <property type="entry name" value="Vaccinia Virus protein VP39"/>
    <property type="match status" value="1"/>
</dbReference>
<dbReference type="GO" id="GO:0032259">
    <property type="term" value="P:methylation"/>
    <property type="evidence" value="ECO:0007669"/>
    <property type="project" value="UniProtKB-KW"/>
</dbReference>
<protein>
    <recommendedName>
        <fullName evidence="4">Ribosomal protein uL3 glutamine methyltransferase</fullName>
        <shortName evidence="4">uL3 MTase</shortName>
        <ecNumber evidence="4">2.1.1.298</ecNumber>
    </recommendedName>
    <alternativeName>
        <fullName evidence="4">N5-glutamine methyltransferase PrmB</fullName>
    </alternativeName>
</protein>
<comment type="function">
    <text evidence="4">Methylates ribosomal protein uL3 on a specific glutamine residue.</text>
</comment>
<dbReference type="Gene3D" id="1.10.8.10">
    <property type="entry name" value="DNA helicase RuvA subunit, C-terminal domain"/>
    <property type="match status" value="1"/>
</dbReference>
<dbReference type="GO" id="GO:0005829">
    <property type="term" value="C:cytosol"/>
    <property type="evidence" value="ECO:0007669"/>
    <property type="project" value="TreeGrafter"/>
</dbReference>
<dbReference type="InterPro" id="IPR007848">
    <property type="entry name" value="Small_mtfrase_dom"/>
</dbReference>
<keyword evidence="1 4" id="KW-0489">Methyltransferase</keyword>
<evidence type="ECO:0000313" key="6">
    <source>
        <dbReference type="EMBL" id="VFJ42771.1"/>
    </source>
</evidence>
<evidence type="ECO:0000259" key="5">
    <source>
        <dbReference type="Pfam" id="PF05175"/>
    </source>
</evidence>